<dbReference type="InterPro" id="IPR052062">
    <property type="entry name" value="Murein_DD/LD_carboxypeptidase"/>
</dbReference>
<name>A0A4Q9JWG4_9BACT</name>
<evidence type="ECO:0000256" key="4">
    <source>
        <dbReference type="ARBA" id="ARBA00022801"/>
    </source>
</evidence>
<gene>
    <name evidence="7" type="ORF">DU473_00575</name>
</gene>
<dbReference type="EMBL" id="QPGR01000001">
    <property type="protein sequence ID" value="TBR82369.1"/>
    <property type="molecule type" value="Genomic_DNA"/>
</dbReference>
<dbReference type="PANTHER" id="PTHR47360:SF1">
    <property type="entry name" value="ENDOPEPTIDASE NLPC-RELATED"/>
    <property type="match status" value="1"/>
</dbReference>
<organism evidence="7 8">
    <name type="scientific">Campylobacter novaezeelandiae</name>
    <dbReference type="NCBI Taxonomy" id="2267891"/>
    <lineage>
        <taxon>Bacteria</taxon>
        <taxon>Pseudomonadati</taxon>
        <taxon>Campylobacterota</taxon>
        <taxon>Epsilonproteobacteria</taxon>
        <taxon>Campylobacterales</taxon>
        <taxon>Campylobacteraceae</taxon>
        <taxon>Campylobacter</taxon>
    </lineage>
</organism>
<evidence type="ECO:0000259" key="6">
    <source>
        <dbReference type="PROSITE" id="PS51935"/>
    </source>
</evidence>
<dbReference type="GO" id="GO:0006508">
    <property type="term" value="P:proteolysis"/>
    <property type="evidence" value="ECO:0007669"/>
    <property type="project" value="UniProtKB-KW"/>
</dbReference>
<dbReference type="RefSeq" id="WP_131186358.1">
    <property type="nucleotide sequence ID" value="NZ_QPGR01000001.1"/>
</dbReference>
<evidence type="ECO:0000256" key="1">
    <source>
        <dbReference type="ARBA" id="ARBA00007074"/>
    </source>
</evidence>
<comment type="similarity">
    <text evidence="1">Belongs to the peptidase C40 family.</text>
</comment>
<dbReference type="Pfam" id="PF00877">
    <property type="entry name" value="NLPC_P60"/>
    <property type="match status" value="1"/>
</dbReference>
<protein>
    <submittedName>
        <fullName evidence="7">NlpC/P60 family protein</fullName>
    </submittedName>
</protein>
<evidence type="ECO:0000313" key="8">
    <source>
        <dbReference type="Proteomes" id="UP000292583"/>
    </source>
</evidence>
<keyword evidence="2" id="KW-0645">Protease</keyword>
<accession>A0A4Q9JWG4</accession>
<feature type="domain" description="NlpC/P60" evidence="6">
    <location>
        <begin position="36"/>
        <end position="158"/>
    </location>
</feature>
<dbReference type="OrthoDB" id="9807055at2"/>
<sequence length="162" mass="18212">MGKTLFLSFLFGVLFFISGCSIHQTSSSNLGFVNHNTIETKLQRVSKEWKKTPYKLGGTTKKGADCSGFTQSVLLEFKAYIPRTTKMQLQSGKSVLRKNLRAGDLVFFKTGRGPNGMHVGIYLSKDKFIHLSTKGGAKEASLNNAYWKKRYIGARRYNLKVF</sequence>
<dbReference type="InterPro" id="IPR000064">
    <property type="entry name" value="NLP_P60_dom"/>
</dbReference>
<evidence type="ECO:0000313" key="7">
    <source>
        <dbReference type="EMBL" id="TBR82369.1"/>
    </source>
</evidence>
<keyword evidence="4" id="KW-0378">Hydrolase</keyword>
<dbReference type="InterPro" id="IPR038765">
    <property type="entry name" value="Papain-like_cys_pep_sf"/>
</dbReference>
<evidence type="ECO:0000256" key="3">
    <source>
        <dbReference type="ARBA" id="ARBA00022729"/>
    </source>
</evidence>
<dbReference type="SUPFAM" id="SSF54001">
    <property type="entry name" value="Cysteine proteinases"/>
    <property type="match status" value="1"/>
</dbReference>
<evidence type="ECO:0000256" key="2">
    <source>
        <dbReference type="ARBA" id="ARBA00022670"/>
    </source>
</evidence>
<keyword evidence="8" id="KW-1185">Reference proteome</keyword>
<keyword evidence="5" id="KW-0788">Thiol protease</keyword>
<evidence type="ECO:0000256" key="5">
    <source>
        <dbReference type="ARBA" id="ARBA00022807"/>
    </source>
</evidence>
<comment type="caution">
    <text evidence="7">The sequence shown here is derived from an EMBL/GenBank/DDBJ whole genome shotgun (WGS) entry which is preliminary data.</text>
</comment>
<dbReference type="GO" id="GO:0008234">
    <property type="term" value="F:cysteine-type peptidase activity"/>
    <property type="evidence" value="ECO:0007669"/>
    <property type="project" value="UniProtKB-KW"/>
</dbReference>
<dbReference type="PANTHER" id="PTHR47360">
    <property type="entry name" value="MUREIN DD-ENDOPEPTIDASE MEPS/MUREIN LD-CARBOXYPEPTIDASE"/>
    <property type="match status" value="1"/>
</dbReference>
<dbReference type="PROSITE" id="PS51257">
    <property type="entry name" value="PROKAR_LIPOPROTEIN"/>
    <property type="match status" value="1"/>
</dbReference>
<keyword evidence="3" id="KW-0732">Signal</keyword>
<dbReference type="PROSITE" id="PS51935">
    <property type="entry name" value="NLPC_P60"/>
    <property type="match status" value="1"/>
</dbReference>
<dbReference type="AlphaFoldDB" id="A0A4Q9JWG4"/>
<dbReference type="Gene3D" id="3.90.1720.10">
    <property type="entry name" value="endopeptidase domain like (from Nostoc punctiforme)"/>
    <property type="match status" value="1"/>
</dbReference>
<dbReference type="Proteomes" id="UP000292583">
    <property type="component" value="Unassembled WGS sequence"/>
</dbReference>
<proteinExistence type="inferred from homology"/>
<reference evidence="7 8" key="1">
    <citation type="submission" date="2018-07" db="EMBL/GenBank/DDBJ databases">
        <title>Campylobacter zealandensis sp. nov., isolated from birds and water in New Zealand.</title>
        <authorList>
            <person name="Wilkinson D.A."/>
            <person name="Biggs P.J."/>
            <person name="French N.P."/>
            <person name="Midwinter A.C."/>
        </authorList>
    </citation>
    <scope>NUCLEOTIDE SEQUENCE [LARGE SCALE GENOMIC DNA]</scope>
    <source>
        <strain evidence="7 8">B423b</strain>
    </source>
</reference>